<name>A0A1G5FUV7_9FIRM</name>
<dbReference type="RefSeq" id="WP_176758907.1">
    <property type="nucleotide sequence ID" value="NZ_FMUS01000008.1"/>
</dbReference>
<protein>
    <submittedName>
        <fullName evidence="1">Uncharacterized protein</fullName>
    </submittedName>
</protein>
<accession>A0A1G5FUV7</accession>
<proteinExistence type="predicted"/>
<reference evidence="1 2" key="1">
    <citation type="submission" date="2016-10" db="EMBL/GenBank/DDBJ databases">
        <authorList>
            <person name="de Groot N.N."/>
        </authorList>
    </citation>
    <scope>NUCLEOTIDE SEQUENCE [LARGE SCALE GENOMIC DNA]</scope>
    <source>
        <strain evidence="1 2">DSM 18978</strain>
    </source>
</reference>
<organism evidence="1 2">
    <name type="scientific">Alkaliphilus peptidifermentans DSM 18978</name>
    <dbReference type="NCBI Taxonomy" id="1120976"/>
    <lineage>
        <taxon>Bacteria</taxon>
        <taxon>Bacillati</taxon>
        <taxon>Bacillota</taxon>
        <taxon>Clostridia</taxon>
        <taxon>Peptostreptococcales</taxon>
        <taxon>Natronincolaceae</taxon>
        <taxon>Alkaliphilus</taxon>
    </lineage>
</organism>
<evidence type="ECO:0000313" key="2">
    <source>
        <dbReference type="Proteomes" id="UP000198636"/>
    </source>
</evidence>
<dbReference type="AlphaFoldDB" id="A0A1G5FUV7"/>
<dbReference type="Proteomes" id="UP000198636">
    <property type="component" value="Unassembled WGS sequence"/>
</dbReference>
<gene>
    <name evidence="1" type="ORF">SAMN03080606_01501</name>
</gene>
<keyword evidence="2" id="KW-1185">Reference proteome</keyword>
<sequence length="51" mass="5868">MQPSVRVGKPIEVGKYNIYNVEGYSIFVNKNLPFNNELMTFVLENTSIEDD</sequence>
<dbReference type="EMBL" id="FMUS01000008">
    <property type="protein sequence ID" value="SCY43043.1"/>
    <property type="molecule type" value="Genomic_DNA"/>
</dbReference>
<evidence type="ECO:0000313" key="1">
    <source>
        <dbReference type="EMBL" id="SCY43043.1"/>
    </source>
</evidence>